<organism evidence="2 3">
    <name type="scientific">Bodo saltans</name>
    <name type="common">Flagellated protozoan</name>
    <dbReference type="NCBI Taxonomy" id="75058"/>
    <lineage>
        <taxon>Eukaryota</taxon>
        <taxon>Discoba</taxon>
        <taxon>Euglenozoa</taxon>
        <taxon>Kinetoplastea</taxon>
        <taxon>Metakinetoplastina</taxon>
        <taxon>Eubodonida</taxon>
        <taxon>Bodonidae</taxon>
        <taxon>Bodo</taxon>
    </lineage>
</organism>
<evidence type="ECO:0000256" key="1">
    <source>
        <dbReference type="SAM" id="MobiDB-lite"/>
    </source>
</evidence>
<dbReference type="Gene3D" id="2.60.40.150">
    <property type="entry name" value="C2 domain"/>
    <property type="match status" value="1"/>
</dbReference>
<protein>
    <recommendedName>
        <fullName evidence="4">C2 domain-containing protein</fullName>
    </recommendedName>
</protein>
<feature type="compositionally biased region" description="Basic and acidic residues" evidence="1">
    <location>
        <begin position="426"/>
        <end position="441"/>
    </location>
</feature>
<evidence type="ECO:0000313" key="3">
    <source>
        <dbReference type="Proteomes" id="UP000051952"/>
    </source>
</evidence>
<feature type="region of interest" description="Disordered" evidence="1">
    <location>
        <begin position="422"/>
        <end position="453"/>
    </location>
</feature>
<dbReference type="SUPFAM" id="SSF49562">
    <property type="entry name" value="C2 domain (Calcium/lipid-binding domain, CaLB)"/>
    <property type="match status" value="1"/>
</dbReference>
<dbReference type="AlphaFoldDB" id="A0A0S4J3V5"/>
<evidence type="ECO:0008006" key="4">
    <source>
        <dbReference type="Google" id="ProtNLM"/>
    </source>
</evidence>
<accession>A0A0S4J3V5</accession>
<dbReference type="InterPro" id="IPR036388">
    <property type="entry name" value="WH-like_DNA-bd_sf"/>
</dbReference>
<gene>
    <name evidence="2" type="ORF">BSAL_05945</name>
</gene>
<name>A0A0S4J3V5_BODSA</name>
<feature type="region of interest" description="Disordered" evidence="1">
    <location>
        <begin position="124"/>
        <end position="160"/>
    </location>
</feature>
<proteinExistence type="predicted"/>
<evidence type="ECO:0000313" key="2">
    <source>
        <dbReference type="EMBL" id="CUG80314.1"/>
    </source>
</evidence>
<dbReference type="VEuPathDB" id="TriTrypDB:BSAL_05930"/>
<dbReference type="SUPFAM" id="SSF46785">
    <property type="entry name" value="Winged helix' DNA-binding domain"/>
    <property type="match status" value="1"/>
</dbReference>
<feature type="compositionally biased region" description="Low complexity" evidence="1">
    <location>
        <begin position="139"/>
        <end position="153"/>
    </location>
</feature>
<feature type="region of interest" description="Disordered" evidence="1">
    <location>
        <begin position="620"/>
        <end position="643"/>
    </location>
</feature>
<dbReference type="Gene3D" id="1.10.10.10">
    <property type="entry name" value="Winged helix-like DNA-binding domain superfamily/Winged helix DNA-binding domain"/>
    <property type="match status" value="1"/>
</dbReference>
<feature type="region of interest" description="Disordered" evidence="1">
    <location>
        <begin position="1"/>
        <end position="94"/>
    </location>
</feature>
<dbReference type="Proteomes" id="UP000051952">
    <property type="component" value="Unassembled WGS sequence"/>
</dbReference>
<feature type="compositionally biased region" description="Basic and acidic residues" evidence="1">
    <location>
        <begin position="57"/>
        <end position="67"/>
    </location>
</feature>
<keyword evidence="3" id="KW-1185">Reference proteome</keyword>
<feature type="compositionally biased region" description="Gly residues" evidence="1">
    <location>
        <begin position="37"/>
        <end position="54"/>
    </location>
</feature>
<dbReference type="InterPro" id="IPR035892">
    <property type="entry name" value="C2_domain_sf"/>
</dbReference>
<sequence>MSSSRRSDNDDTATTIGLDNLFDEVEARSPHSVRTDGSGGGGASASSSNGGGGIRAADLEKLSRMVDGDESQSSASTSPPKSVKTVDDGSSSSYTARKNAAVEFEDDDDDDATSVATSKVFVEGEEWISVGDDSPPKKPGGTTEGGKTAPPAAVRSDGLSSWPADKVSALWQHMLAAPWHDVRYRLQTFHKGMTGEEIVSWLKSANFAKTDGEAQEIAAAMLARHMFYQLNRRSKFQGFAATAKQQYTLEDNFTEENASLSSKISRAVKSSNESAATVPFKLIKGNHVVTVLIEERQRRPDPSLPYSPEFVRPQIDGPAWSMQKSAEGNHVVTVLIEERQQIDGPAWSMQKSAVPVPPVDDESPDMCEWVAEDWELVVSEGTDEHGWRYSLDFKDPVRFVRGDAANKNFLVRLREWSRPARKRIEKKSERADAGEDKKVEVEGPTEAELEEERKKELLSKAAVSIARLARSGTLEMHVTHGKDLLVVKDSYVVVEHGKGASLFKDRIQHVPKREAPQLELQSGHSYSKKKKRKDLLVVKDSYVVVEHGKGASLFKDRSNTCPREKCHNWNYKVDIPIQSDLDGVIISIFQEGTLGRGKCLGTARLDIDANALANEGSVVLKSKQKDDDDEDRNASSSHSGSTTTDDVGEVFFTWTFNPTGTEVHRSSAIKRCILNVTIEKAIGLTREKKRIGPCGVPVPGKGGKEKLHVFFKARYFGEYCEMQCQSTPIKFVADLDVNWSFSALAMPSIPAVIEYWHSDLATPVGQFVLEYNDNGEQVVEMELKRCGIEGLPQHSSAGGNLGKVQVKLQWLPEEDPLNLAALGVDVSFGDKQRNLVSIWA</sequence>
<dbReference type="EMBL" id="CYKH01001048">
    <property type="protein sequence ID" value="CUG80314.1"/>
    <property type="molecule type" value="Genomic_DNA"/>
</dbReference>
<reference evidence="3" key="1">
    <citation type="submission" date="2015-09" db="EMBL/GenBank/DDBJ databases">
        <authorList>
            <consortium name="Pathogen Informatics"/>
        </authorList>
    </citation>
    <scope>NUCLEOTIDE SEQUENCE [LARGE SCALE GENOMIC DNA]</scope>
    <source>
        <strain evidence="3">Lake Konstanz</strain>
    </source>
</reference>
<feature type="compositionally biased region" description="Low complexity" evidence="1">
    <location>
        <begin position="71"/>
        <end position="83"/>
    </location>
</feature>
<dbReference type="InterPro" id="IPR036390">
    <property type="entry name" value="WH_DNA-bd_sf"/>
</dbReference>